<proteinExistence type="inferred from homology"/>
<feature type="non-terminal residue" evidence="7">
    <location>
        <position position="1"/>
    </location>
</feature>
<dbReference type="PANTHER" id="PTHR43779:SF3">
    <property type="entry name" value="(3R)-3-[(CARBOXYMETHYL)AMINO]FATTY ACID OXYGENASE_DECARBOXYLASE"/>
    <property type="match status" value="1"/>
</dbReference>
<sequence length="339" mass="38793">MFETLTRVYKHKAAHSAAVLKLRGAEIDSVGALSVVPVLTSQQSVFGAEIFGVNWDERISTEMVQQLVKLQDKYAVLIFRQTGLDDARHIAFSKQLGDKLEINPFFYGRENDRVGNPLLFDVGNIELDGSLVKPDSRRWHHSMGNALWHTDSTYHQNRSKYSLLLSHGNPISGGSYTHFADTRQAYSDLPQHMKDELEDLIVEHDFWHSRKLASPIIYGNPTERGKALKPPAYHRLVQIGPDGRKTLFLAAHAKRIVGRSFEDSQKLIWHLIDHCTQQKYVFSMEWLSRGDMVWWDNRQSMHRSNPYQEGMTARDVRRSTVVDDGPFAHGADVSQRDQI</sequence>
<keyword evidence="8" id="KW-1185">Reference proteome</keyword>
<keyword evidence="4" id="KW-0560">Oxidoreductase</keyword>
<name>A0A9P8G374_AURME</name>
<keyword evidence="5" id="KW-0408">Iron</keyword>
<dbReference type="Gene3D" id="3.60.130.10">
    <property type="entry name" value="Clavaminate synthase-like"/>
    <property type="match status" value="1"/>
</dbReference>
<comment type="similarity">
    <text evidence="1">Belongs to the TfdA dioxygenase family.</text>
</comment>
<comment type="caution">
    <text evidence="7">The sequence shown here is derived from an EMBL/GenBank/DDBJ whole genome shotgun (WGS) entry which is preliminary data.</text>
</comment>
<evidence type="ECO:0000256" key="5">
    <source>
        <dbReference type="ARBA" id="ARBA00023004"/>
    </source>
</evidence>
<dbReference type="EMBL" id="JAHFXS010000041">
    <property type="protein sequence ID" value="KAG9990228.1"/>
    <property type="molecule type" value="Genomic_DNA"/>
</dbReference>
<evidence type="ECO:0000259" key="6">
    <source>
        <dbReference type="Pfam" id="PF02668"/>
    </source>
</evidence>
<evidence type="ECO:0000256" key="1">
    <source>
        <dbReference type="ARBA" id="ARBA00005896"/>
    </source>
</evidence>
<accession>A0A9P8G374</accession>
<evidence type="ECO:0000256" key="3">
    <source>
        <dbReference type="ARBA" id="ARBA00022964"/>
    </source>
</evidence>
<dbReference type="Pfam" id="PF02668">
    <property type="entry name" value="TauD"/>
    <property type="match status" value="1"/>
</dbReference>
<dbReference type="GO" id="GO:0046872">
    <property type="term" value="F:metal ion binding"/>
    <property type="evidence" value="ECO:0007669"/>
    <property type="project" value="UniProtKB-KW"/>
</dbReference>
<dbReference type="GO" id="GO:0051213">
    <property type="term" value="F:dioxygenase activity"/>
    <property type="evidence" value="ECO:0007669"/>
    <property type="project" value="UniProtKB-KW"/>
</dbReference>
<dbReference type="SUPFAM" id="SSF51197">
    <property type="entry name" value="Clavaminate synthase-like"/>
    <property type="match status" value="1"/>
</dbReference>
<protein>
    <submittedName>
        <fullName evidence="7">Alpha-ketoglutarate-dependent 2,4-dichlorophenoxyacetate dioxygenase</fullName>
    </submittedName>
</protein>
<dbReference type="InterPro" id="IPR051178">
    <property type="entry name" value="TfdA_dioxygenase"/>
</dbReference>
<evidence type="ECO:0000256" key="2">
    <source>
        <dbReference type="ARBA" id="ARBA00022723"/>
    </source>
</evidence>
<keyword evidence="2" id="KW-0479">Metal-binding</keyword>
<evidence type="ECO:0000313" key="7">
    <source>
        <dbReference type="EMBL" id="KAG9990228.1"/>
    </source>
</evidence>
<dbReference type="AlphaFoldDB" id="A0A9P8G374"/>
<gene>
    <name evidence="7" type="ORF">KCU98_g1302</name>
</gene>
<reference evidence="7" key="1">
    <citation type="journal article" date="2021" name="J Fungi (Basel)">
        <title>Virulence traits and population genomics of the black yeast Aureobasidium melanogenum.</title>
        <authorList>
            <person name="Cernosa A."/>
            <person name="Sun X."/>
            <person name="Gostincar C."/>
            <person name="Fang C."/>
            <person name="Gunde-Cimerman N."/>
            <person name="Song Z."/>
        </authorList>
    </citation>
    <scope>NUCLEOTIDE SEQUENCE</scope>
    <source>
        <strain evidence="7">EXF-9298</strain>
    </source>
</reference>
<evidence type="ECO:0000256" key="4">
    <source>
        <dbReference type="ARBA" id="ARBA00023002"/>
    </source>
</evidence>
<reference evidence="7" key="2">
    <citation type="submission" date="2021-08" db="EMBL/GenBank/DDBJ databases">
        <authorList>
            <person name="Gostincar C."/>
            <person name="Sun X."/>
            <person name="Song Z."/>
            <person name="Gunde-Cimerman N."/>
        </authorList>
    </citation>
    <scope>NUCLEOTIDE SEQUENCE</scope>
    <source>
        <strain evidence="7">EXF-9298</strain>
    </source>
</reference>
<evidence type="ECO:0000313" key="8">
    <source>
        <dbReference type="Proteomes" id="UP000729357"/>
    </source>
</evidence>
<organism evidence="7 8">
    <name type="scientific">Aureobasidium melanogenum</name>
    <name type="common">Aureobasidium pullulans var. melanogenum</name>
    <dbReference type="NCBI Taxonomy" id="46634"/>
    <lineage>
        <taxon>Eukaryota</taxon>
        <taxon>Fungi</taxon>
        <taxon>Dikarya</taxon>
        <taxon>Ascomycota</taxon>
        <taxon>Pezizomycotina</taxon>
        <taxon>Dothideomycetes</taxon>
        <taxon>Dothideomycetidae</taxon>
        <taxon>Dothideales</taxon>
        <taxon>Saccotheciaceae</taxon>
        <taxon>Aureobasidium</taxon>
    </lineage>
</organism>
<dbReference type="PANTHER" id="PTHR43779">
    <property type="entry name" value="DIOXYGENASE RV0097-RELATED"/>
    <property type="match status" value="1"/>
</dbReference>
<feature type="domain" description="TauD/TfdA-like" evidence="6">
    <location>
        <begin position="44"/>
        <end position="319"/>
    </location>
</feature>
<dbReference type="InterPro" id="IPR042098">
    <property type="entry name" value="TauD-like_sf"/>
</dbReference>
<dbReference type="Proteomes" id="UP000729357">
    <property type="component" value="Unassembled WGS sequence"/>
</dbReference>
<keyword evidence="3 7" id="KW-0223">Dioxygenase</keyword>
<dbReference type="InterPro" id="IPR003819">
    <property type="entry name" value="TauD/TfdA-like"/>
</dbReference>